<sequence length="448" mass="48090">MTVVYNPDPKRLSPSAESSDDEAYEEEYSDSKLNSFEAPRAEDDEKGRFQMTVESTGHRATTAPAPVHSRDSSLSSLSNFSRKLTINTKSSLPESFSKLSSKFKRNNSVSSSNLNIFTRKPSISLRSLDSPDSSIYSNPNSNDDFFDFENVSVNNNSNSSGGGTLQRINSWSNHRNASGSSPSGSGFFQSKPAGKGAFFTTELESLKFRGRANSSPQQTLVSRKSSISVQNLNLIKKKNIGGLANHSSSSNYSFELSDRPLNASFHSAADVSDEYFSKQRVASSTEFYLDNLDTLDFDLDSDKLLAANTSTTATYTSTTATYTGSASAAPAATAAAPATTSPLTLNSYKFSTPELRCEEFETSSITTSTTADHNLDSSSFSQHQPHHPPHHHSHLHSSLGIVEPPANIPSPSAYAPGPGSGPGSSNPVKSFPGWSLKDGLLVPNDDSG</sequence>
<keyword evidence="3" id="KW-1185">Reference proteome</keyword>
<feature type="compositionally biased region" description="Basic residues" evidence="1">
    <location>
        <begin position="384"/>
        <end position="395"/>
    </location>
</feature>
<organism evidence="2 3">
    <name type="scientific">Pichia membranifaciens NRRL Y-2026</name>
    <dbReference type="NCBI Taxonomy" id="763406"/>
    <lineage>
        <taxon>Eukaryota</taxon>
        <taxon>Fungi</taxon>
        <taxon>Dikarya</taxon>
        <taxon>Ascomycota</taxon>
        <taxon>Saccharomycotina</taxon>
        <taxon>Pichiomycetes</taxon>
        <taxon>Pichiales</taxon>
        <taxon>Pichiaceae</taxon>
        <taxon>Pichia</taxon>
    </lineage>
</organism>
<reference evidence="2 3" key="1">
    <citation type="journal article" date="2016" name="Proc. Natl. Acad. Sci. U.S.A.">
        <title>Comparative genomics of biotechnologically important yeasts.</title>
        <authorList>
            <person name="Riley R."/>
            <person name="Haridas S."/>
            <person name="Wolfe K.H."/>
            <person name="Lopes M.R."/>
            <person name="Hittinger C.T."/>
            <person name="Goeker M."/>
            <person name="Salamov A.A."/>
            <person name="Wisecaver J.H."/>
            <person name="Long T.M."/>
            <person name="Calvey C.H."/>
            <person name="Aerts A.L."/>
            <person name="Barry K.W."/>
            <person name="Choi C."/>
            <person name="Clum A."/>
            <person name="Coughlan A.Y."/>
            <person name="Deshpande S."/>
            <person name="Douglass A.P."/>
            <person name="Hanson S.J."/>
            <person name="Klenk H.-P."/>
            <person name="LaButti K.M."/>
            <person name="Lapidus A."/>
            <person name="Lindquist E.A."/>
            <person name="Lipzen A.M."/>
            <person name="Meier-Kolthoff J.P."/>
            <person name="Ohm R.A."/>
            <person name="Otillar R.P."/>
            <person name="Pangilinan J.L."/>
            <person name="Peng Y."/>
            <person name="Rokas A."/>
            <person name="Rosa C.A."/>
            <person name="Scheuner C."/>
            <person name="Sibirny A.A."/>
            <person name="Slot J.C."/>
            <person name="Stielow J.B."/>
            <person name="Sun H."/>
            <person name="Kurtzman C.P."/>
            <person name="Blackwell M."/>
            <person name="Grigoriev I.V."/>
            <person name="Jeffries T.W."/>
        </authorList>
    </citation>
    <scope>NUCLEOTIDE SEQUENCE [LARGE SCALE GENOMIC DNA]</scope>
    <source>
        <strain evidence="2 3">NRRL Y-2026</strain>
    </source>
</reference>
<feature type="compositionally biased region" description="Basic and acidic residues" evidence="1">
    <location>
        <begin position="39"/>
        <end position="48"/>
    </location>
</feature>
<name>A0A1E3NSN0_9ASCO</name>
<feature type="region of interest" description="Disordered" evidence="1">
    <location>
        <begin position="1"/>
        <end position="74"/>
    </location>
</feature>
<evidence type="ECO:0000256" key="1">
    <source>
        <dbReference type="SAM" id="MobiDB-lite"/>
    </source>
</evidence>
<proteinExistence type="predicted"/>
<feature type="region of interest" description="Disordered" evidence="1">
    <location>
        <begin position="360"/>
        <end position="448"/>
    </location>
</feature>
<evidence type="ECO:0000313" key="3">
    <source>
        <dbReference type="Proteomes" id="UP000094455"/>
    </source>
</evidence>
<dbReference type="AlphaFoldDB" id="A0A1E3NSN0"/>
<gene>
    <name evidence="2" type="ORF">PICMEDRAFT_9572</name>
</gene>
<evidence type="ECO:0000313" key="2">
    <source>
        <dbReference type="EMBL" id="ODQ49082.1"/>
    </source>
</evidence>
<dbReference type="GeneID" id="30181790"/>
<feature type="compositionally biased region" description="Polar residues" evidence="1">
    <location>
        <begin position="166"/>
        <end position="177"/>
    </location>
</feature>
<feature type="compositionally biased region" description="Acidic residues" evidence="1">
    <location>
        <begin position="18"/>
        <end position="28"/>
    </location>
</feature>
<dbReference type="RefSeq" id="XP_019020195.1">
    <property type="nucleotide sequence ID" value="XM_019165103.1"/>
</dbReference>
<dbReference type="Proteomes" id="UP000094455">
    <property type="component" value="Unassembled WGS sequence"/>
</dbReference>
<accession>A0A1E3NSN0</accession>
<dbReference type="EMBL" id="KV454001">
    <property type="protein sequence ID" value="ODQ49082.1"/>
    <property type="molecule type" value="Genomic_DNA"/>
</dbReference>
<protein>
    <submittedName>
        <fullName evidence="2">Uncharacterized protein</fullName>
    </submittedName>
</protein>
<feature type="region of interest" description="Disordered" evidence="1">
    <location>
        <begin position="156"/>
        <end position="186"/>
    </location>
</feature>